<name>A0A7W7ZNP8_9BACT</name>
<feature type="region of interest" description="Disordered" evidence="1">
    <location>
        <begin position="1"/>
        <end position="51"/>
    </location>
</feature>
<evidence type="ECO:0000256" key="1">
    <source>
        <dbReference type="SAM" id="MobiDB-lite"/>
    </source>
</evidence>
<organism evidence="2 3">
    <name type="scientific">Granulicella mallensis</name>
    <dbReference type="NCBI Taxonomy" id="940614"/>
    <lineage>
        <taxon>Bacteria</taxon>
        <taxon>Pseudomonadati</taxon>
        <taxon>Acidobacteriota</taxon>
        <taxon>Terriglobia</taxon>
        <taxon>Terriglobales</taxon>
        <taxon>Acidobacteriaceae</taxon>
        <taxon>Granulicella</taxon>
    </lineage>
</organism>
<evidence type="ECO:0000313" key="2">
    <source>
        <dbReference type="EMBL" id="MBB5063355.1"/>
    </source>
</evidence>
<proteinExistence type="predicted"/>
<protein>
    <submittedName>
        <fullName evidence="2">Uncharacterized protein</fullName>
    </submittedName>
</protein>
<accession>A0A7W7ZNP8</accession>
<dbReference type="RefSeq" id="WP_014263649.1">
    <property type="nucleotide sequence ID" value="NZ_JACHIO010000006.1"/>
</dbReference>
<dbReference type="Proteomes" id="UP000584867">
    <property type="component" value="Unassembled WGS sequence"/>
</dbReference>
<feature type="compositionally biased region" description="Basic residues" evidence="1">
    <location>
        <begin position="15"/>
        <end position="25"/>
    </location>
</feature>
<comment type="caution">
    <text evidence="2">The sequence shown here is derived from an EMBL/GenBank/DDBJ whole genome shotgun (WGS) entry which is preliminary data.</text>
</comment>
<dbReference type="AlphaFoldDB" id="A0A7W7ZNP8"/>
<dbReference type="OMA" id="MANTKSI"/>
<sequence>MANTKSITNKEERKAVKRTARKKAAPKAPRTGARGENKAKVKKAARGASKR</sequence>
<reference evidence="2 3" key="1">
    <citation type="submission" date="2020-08" db="EMBL/GenBank/DDBJ databases">
        <title>Genomic Encyclopedia of Type Strains, Phase IV (KMG-V): Genome sequencing to study the core and pangenomes of soil and plant-associated prokaryotes.</title>
        <authorList>
            <person name="Whitman W."/>
        </authorList>
    </citation>
    <scope>NUCLEOTIDE SEQUENCE [LARGE SCALE GENOMIC DNA]</scope>
    <source>
        <strain evidence="2 3">X5P3</strain>
    </source>
</reference>
<gene>
    <name evidence="2" type="ORF">HDF15_001697</name>
</gene>
<dbReference type="EMBL" id="JACHIO010000006">
    <property type="protein sequence ID" value="MBB5063355.1"/>
    <property type="molecule type" value="Genomic_DNA"/>
</dbReference>
<evidence type="ECO:0000313" key="3">
    <source>
        <dbReference type="Proteomes" id="UP000584867"/>
    </source>
</evidence>
<feature type="compositionally biased region" description="Basic residues" evidence="1">
    <location>
        <begin position="40"/>
        <end position="51"/>
    </location>
</feature>